<feature type="active site" description="Nucleophile" evidence="7">
    <location>
        <position position="497"/>
    </location>
</feature>
<dbReference type="InterPro" id="IPR016035">
    <property type="entry name" value="Acyl_Trfase/lysoPLipase"/>
</dbReference>
<feature type="short sequence motif" description="DGA/G" evidence="7">
    <location>
        <begin position="642"/>
        <end position="644"/>
    </location>
</feature>
<keyword evidence="4" id="KW-0862">Zinc</keyword>
<evidence type="ECO:0000256" key="1">
    <source>
        <dbReference type="ARBA" id="ARBA00022723"/>
    </source>
</evidence>
<keyword evidence="2" id="KW-0863">Zinc-finger</keyword>
<dbReference type="PANTHER" id="PTHR24185:SF1">
    <property type="entry name" value="CALCIUM-INDEPENDENT PHOSPHOLIPASE A2-GAMMA"/>
    <property type="match status" value="1"/>
</dbReference>
<evidence type="ECO:0000256" key="6">
    <source>
        <dbReference type="ARBA" id="ARBA00023098"/>
    </source>
</evidence>
<reference evidence="10" key="2">
    <citation type="journal article" date="2023" name="IMA Fungus">
        <title>Comparative genomic study of the Penicillium genus elucidates a diverse pangenome and 15 lateral gene transfer events.</title>
        <authorList>
            <person name="Petersen C."/>
            <person name="Sorensen T."/>
            <person name="Nielsen M.R."/>
            <person name="Sondergaard T.E."/>
            <person name="Sorensen J.L."/>
            <person name="Fitzpatrick D.A."/>
            <person name="Frisvad J.C."/>
            <person name="Nielsen K.L."/>
        </authorList>
    </citation>
    <scope>NUCLEOTIDE SEQUENCE</scope>
    <source>
        <strain evidence="10">IBT 30761</strain>
    </source>
</reference>
<dbReference type="InterPro" id="IPR002641">
    <property type="entry name" value="PNPLA_dom"/>
</dbReference>
<feature type="region of interest" description="Disordered" evidence="8">
    <location>
        <begin position="912"/>
        <end position="943"/>
    </location>
</feature>
<evidence type="ECO:0000256" key="5">
    <source>
        <dbReference type="ARBA" id="ARBA00022963"/>
    </source>
</evidence>
<evidence type="ECO:0000313" key="10">
    <source>
        <dbReference type="EMBL" id="KAJ5110861.1"/>
    </source>
</evidence>
<feature type="short sequence motif" description="GXGXXG" evidence="7">
    <location>
        <begin position="462"/>
        <end position="467"/>
    </location>
</feature>
<evidence type="ECO:0000256" key="8">
    <source>
        <dbReference type="SAM" id="MobiDB-lite"/>
    </source>
</evidence>
<dbReference type="InterPro" id="IPR017907">
    <property type="entry name" value="Znf_RING_CS"/>
</dbReference>
<protein>
    <recommendedName>
        <fullName evidence="9">PNPLA domain-containing protein</fullName>
    </recommendedName>
</protein>
<keyword evidence="3 7" id="KW-0378">Hydrolase</keyword>
<dbReference type="GeneID" id="81352869"/>
<dbReference type="PANTHER" id="PTHR24185">
    <property type="entry name" value="CALCIUM-INDEPENDENT PHOSPHOLIPASE A2-GAMMA"/>
    <property type="match status" value="1"/>
</dbReference>
<dbReference type="GO" id="GO:0047499">
    <property type="term" value="F:calcium-independent phospholipase A2 activity"/>
    <property type="evidence" value="ECO:0007669"/>
    <property type="project" value="TreeGrafter"/>
</dbReference>
<evidence type="ECO:0000256" key="3">
    <source>
        <dbReference type="ARBA" id="ARBA00022801"/>
    </source>
</evidence>
<evidence type="ECO:0000256" key="2">
    <source>
        <dbReference type="ARBA" id="ARBA00022771"/>
    </source>
</evidence>
<organism evidence="10 11">
    <name type="scientific">Penicillium argentinense</name>
    <dbReference type="NCBI Taxonomy" id="1131581"/>
    <lineage>
        <taxon>Eukaryota</taxon>
        <taxon>Fungi</taxon>
        <taxon>Dikarya</taxon>
        <taxon>Ascomycota</taxon>
        <taxon>Pezizomycotina</taxon>
        <taxon>Eurotiomycetes</taxon>
        <taxon>Eurotiomycetidae</taxon>
        <taxon>Eurotiales</taxon>
        <taxon>Aspergillaceae</taxon>
        <taxon>Penicillium</taxon>
    </lineage>
</organism>
<keyword evidence="11" id="KW-1185">Reference proteome</keyword>
<dbReference type="RefSeq" id="XP_056478931.1">
    <property type="nucleotide sequence ID" value="XM_056613890.1"/>
</dbReference>
<name>A0A9W9G2D7_9EURO</name>
<dbReference type="PROSITE" id="PS00518">
    <property type="entry name" value="ZF_RING_1"/>
    <property type="match status" value="1"/>
</dbReference>
<dbReference type="GO" id="GO:0046486">
    <property type="term" value="P:glycerolipid metabolic process"/>
    <property type="evidence" value="ECO:0007669"/>
    <property type="project" value="UniProtKB-ARBA"/>
</dbReference>
<evidence type="ECO:0000256" key="7">
    <source>
        <dbReference type="PROSITE-ProRule" id="PRU01161"/>
    </source>
</evidence>
<dbReference type="AlphaFoldDB" id="A0A9W9G2D7"/>
<evidence type="ECO:0000256" key="4">
    <source>
        <dbReference type="ARBA" id="ARBA00022833"/>
    </source>
</evidence>
<keyword evidence="1" id="KW-0479">Metal-binding</keyword>
<proteinExistence type="predicted"/>
<sequence>MHHKEDVGWLDIGIREDRRPVIIDHDRLSQITCELPDPESQYPFLCSIFGDKLKNRVLQGVFQCNNIKRHSSDTRIKLRFTPASNESFSSRTTSVGVGLPVFWECSSAGDLLSALWSQLIFLFTEVVCFCLDDIEDTDCVLKFLLDCLKRKPVRPHATVTTPRVILVFESPCGGQLCSTERIHQIIQNSEYQCLSAQFLTIRTVDISDASPLSAASYHRVKAAIKEELDISGGMLGEGHFRPNARQLKELFHGALGHLSTSLDFPFSFTKFVRQERPVSRSLGSHIRSYFEIGAQVNVSAHALAPSIASALLMDHYVPGMLVSSPKDVFRSLYRPRMPEEHWIPAGVLDRIEFEFISLFDFMVQASCSSSSLRRDYLKSQSGRLSRLRTNKICLYCVIGAAQHTLGCGHTLCDRCAQIFGTPNPGRDYQFTVKGCLCCLYQRPLIVDVLPLTQSPSILAIDGGGVRGVIPLEFLTLIEEQLFPCRIQDVVDLALGTSSGGLISLGLFTMSWRVKKCSAVFEDLARKVFNQRRHSIIIRALSYIHKNPLIAEAARWVHWLVRDSCYDARVLDAALKQVFGENRRIFGVSRDDAKGPLRSATDHRIIRPNNVDDEPLVWKGGSQEPELQPPRLFDLQGIGSFQDGGLKHNFAGEIAAQLCDQIWPDAPGSKRILSLGTGRVEASDNATPYFRHIFRDSFIRRGFDAWMSTMDTECDWRRFKNQLKEKISSDFHRLNVPLGKLPSSIDDIGAMEDYRNQVLLQPGSARMARDAASMLLVSRFYFVISGLPRNTATPFWCHGVIRCKGPSAEIISALDRLYPDGLDCVSDSGLIGSFPGQGGICPSCASFRHPISFLARHADHTVDVFLQNQLKKRWRLSGFPTTVDRLASCQGLFSPFGRDDHGFPNSAACPSCDASGGLAIGRRRRRESASSRNEGSKKLRTSSD</sequence>
<dbReference type="SUPFAM" id="SSF52151">
    <property type="entry name" value="FabD/lysophospholipase-like"/>
    <property type="match status" value="1"/>
</dbReference>
<feature type="active site" description="Proton acceptor" evidence="7">
    <location>
        <position position="642"/>
    </location>
</feature>
<dbReference type="PROSITE" id="PS51635">
    <property type="entry name" value="PNPLA"/>
    <property type="match status" value="1"/>
</dbReference>
<feature type="short sequence motif" description="GXSXG" evidence="7">
    <location>
        <begin position="495"/>
        <end position="499"/>
    </location>
</feature>
<feature type="domain" description="PNPLA" evidence="9">
    <location>
        <begin position="458"/>
        <end position="655"/>
    </location>
</feature>
<dbReference type="EMBL" id="JAPQKI010000002">
    <property type="protein sequence ID" value="KAJ5110861.1"/>
    <property type="molecule type" value="Genomic_DNA"/>
</dbReference>
<feature type="compositionally biased region" description="Basic and acidic residues" evidence="8">
    <location>
        <begin position="933"/>
        <end position="943"/>
    </location>
</feature>
<evidence type="ECO:0000259" key="9">
    <source>
        <dbReference type="PROSITE" id="PS51635"/>
    </source>
</evidence>
<dbReference type="OrthoDB" id="194358at2759"/>
<dbReference type="Gene3D" id="3.40.1090.10">
    <property type="entry name" value="Cytosolic phospholipase A2 catalytic domain"/>
    <property type="match status" value="1"/>
</dbReference>
<dbReference type="GO" id="GO:0019369">
    <property type="term" value="P:arachidonate metabolic process"/>
    <property type="evidence" value="ECO:0007669"/>
    <property type="project" value="TreeGrafter"/>
</dbReference>
<dbReference type="GO" id="GO:0016020">
    <property type="term" value="C:membrane"/>
    <property type="evidence" value="ECO:0007669"/>
    <property type="project" value="TreeGrafter"/>
</dbReference>
<keyword evidence="6 7" id="KW-0443">Lipid metabolism</keyword>
<accession>A0A9W9G2D7</accession>
<dbReference type="GO" id="GO:0016042">
    <property type="term" value="P:lipid catabolic process"/>
    <property type="evidence" value="ECO:0007669"/>
    <property type="project" value="UniProtKB-UniRule"/>
</dbReference>
<gene>
    <name evidence="10" type="ORF">N7532_001396</name>
</gene>
<dbReference type="Proteomes" id="UP001149074">
    <property type="component" value="Unassembled WGS sequence"/>
</dbReference>
<dbReference type="CDD" id="cd07199">
    <property type="entry name" value="Pat17_PNPLA8_PNPLA9_like"/>
    <property type="match status" value="1"/>
</dbReference>
<dbReference type="GO" id="GO:0008270">
    <property type="term" value="F:zinc ion binding"/>
    <property type="evidence" value="ECO:0007669"/>
    <property type="project" value="UniProtKB-KW"/>
</dbReference>
<keyword evidence="5 7" id="KW-0442">Lipid degradation</keyword>
<reference evidence="10" key="1">
    <citation type="submission" date="2022-11" db="EMBL/GenBank/DDBJ databases">
        <authorList>
            <person name="Petersen C."/>
        </authorList>
    </citation>
    <scope>NUCLEOTIDE SEQUENCE</scope>
    <source>
        <strain evidence="10">IBT 30761</strain>
    </source>
</reference>
<evidence type="ECO:0000313" key="11">
    <source>
        <dbReference type="Proteomes" id="UP001149074"/>
    </source>
</evidence>
<comment type="caution">
    <text evidence="10">The sequence shown here is derived from an EMBL/GenBank/DDBJ whole genome shotgun (WGS) entry which is preliminary data.</text>
</comment>
<dbReference type="Pfam" id="PF01734">
    <property type="entry name" value="Patatin"/>
    <property type="match status" value="1"/>
</dbReference>